<name>A0A323TU94_9BACI</name>
<protein>
    <submittedName>
        <fullName evidence="6">Sigma-54-dependent Fis family transcriptional regulator</fullName>
    </submittedName>
</protein>
<evidence type="ECO:0000256" key="3">
    <source>
        <dbReference type="ARBA" id="ARBA00023015"/>
    </source>
</evidence>
<dbReference type="Gene3D" id="3.40.50.10660">
    <property type="entry name" value="PrpR receptor domain-like"/>
    <property type="match status" value="1"/>
</dbReference>
<dbReference type="PANTHER" id="PTHR32071:SF57">
    <property type="entry name" value="C4-DICARBOXYLATE TRANSPORT TRANSCRIPTIONAL REGULATORY PROTEIN DCTD"/>
    <property type="match status" value="1"/>
</dbReference>
<dbReference type="GO" id="GO:0006355">
    <property type="term" value="P:regulation of DNA-templated transcription"/>
    <property type="evidence" value="ECO:0007669"/>
    <property type="project" value="InterPro"/>
</dbReference>
<dbReference type="Gene3D" id="3.40.50.2300">
    <property type="match status" value="1"/>
</dbReference>
<keyword evidence="3" id="KW-0805">Transcription regulation</keyword>
<dbReference type="InterPro" id="IPR002197">
    <property type="entry name" value="HTH_Fis"/>
</dbReference>
<dbReference type="Pfam" id="PF06506">
    <property type="entry name" value="PrpR_N"/>
    <property type="match status" value="1"/>
</dbReference>
<dbReference type="GO" id="GO:0043565">
    <property type="term" value="F:sequence-specific DNA binding"/>
    <property type="evidence" value="ECO:0007669"/>
    <property type="project" value="InterPro"/>
</dbReference>
<evidence type="ECO:0000313" key="6">
    <source>
        <dbReference type="EMBL" id="PYZ93005.1"/>
    </source>
</evidence>
<keyword evidence="1" id="KW-0547">Nucleotide-binding</keyword>
<proteinExistence type="predicted"/>
<evidence type="ECO:0000256" key="2">
    <source>
        <dbReference type="ARBA" id="ARBA00022840"/>
    </source>
</evidence>
<evidence type="ECO:0000259" key="5">
    <source>
        <dbReference type="PROSITE" id="PS50045"/>
    </source>
</evidence>
<dbReference type="Gene3D" id="1.10.10.60">
    <property type="entry name" value="Homeodomain-like"/>
    <property type="match status" value="1"/>
</dbReference>
<evidence type="ECO:0000313" key="7">
    <source>
        <dbReference type="Proteomes" id="UP000248214"/>
    </source>
</evidence>
<feature type="domain" description="Sigma-54 factor interaction" evidence="5">
    <location>
        <begin position="345"/>
        <end position="571"/>
    </location>
</feature>
<dbReference type="GO" id="GO:0000156">
    <property type="term" value="F:phosphorelay response regulator activity"/>
    <property type="evidence" value="ECO:0007669"/>
    <property type="project" value="InterPro"/>
</dbReference>
<dbReference type="PANTHER" id="PTHR32071">
    <property type="entry name" value="TRANSCRIPTIONAL REGULATORY PROTEIN"/>
    <property type="match status" value="1"/>
</dbReference>
<evidence type="ECO:0000256" key="1">
    <source>
        <dbReference type="ARBA" id="ARBA00022741"/>
    </source>
</evidence>
<dbReference type="SUPFAM" id="SSF52540">
    <property type="entry name" value="P-loop containing nucleoside triphosphate hydrolases"/>
    <property type="match status" value="1"/>
</dbReference>
<keyword evidence="4" id="KW-0804">Transcription</keyword>
<dbReference type="InterPro" id="IPR058031">
    <property type="entry name" value="AAA_lid_NorR"/>
</dbReference>
<dbReference type="PROSITE" id="PS50045">
    <property type="entry name" value="SIGMA54_INTERACT_4"/>
    <property type="match status" value="1"/>
</dbReference>
<dbReference type="Gene3D" id="3.30.450.20">
    <property type="entry name" value="PAS domain"/>
    <property type="match status" value="1"/>
</dbReference>
<reference evidence="6 7" key="1">
    <citation type="submission" date="2017-10" db="EMBL/GenBank/DDBJ databases">
        <title>Bacillus sp. nov., a halophilic bacterium isolated from a Keqin Lake.</title>
        <authorList>
            <person name="Wang H."/>
        </authorList>
    </citation>
    <scope>NUCLEOTIDE SEQUENCE [LARGE SCALE GENOMIC DNA]</scope>
    <source>
        <strain evidence="6 7">KQ-12</strain>
    </source>
</reference>
<dbReference type="SUPFAM" id="SSF46689">
    <property type="entry name" value="Homeodomain-like"/>
    <property type="match status" value="1"/>
</dbReference>
<accession>A0A323TU94</accession>
<comment type="caution">
    <text evidence="6">The sequence shown here is derived from an EMBL/GenBank/DDBJ whole genome shotgun (WGS) entry which is preliminary data.</text>
</comment>
<dbReference type="InterPro" id="IPR010524">
    <property type="entry name" value="Sig_transdc_resp-reg_PrpR_N"/>
</dbReference>
<evidence type="ECO:0000256" key="4">
    <source>
        <dbReference type="ARBA" id="ARBA00023163"/>
    </source>
</evidence>
<keyword evidence="2" id="KW-0067">ATP-binding</keyword>
<dbReference type="Pfam" id="PF00158">
    <property type="entry name" value="Sigma54_activat"/>
    <property type="match status" value="1"/>
</dbReference>
<dbReference type="InterPro" id="IPR027417">
    <property type="entry name" value="P-loop_NTPase"/>
</dbReference>
<dbReference type="Pfam" id="PF02954">
    <property type="entry name" value="HTH_8"/>
    <property type="match status" value="1"/>
</dbReference>
<dbReference type="SUPFAM" id="SSF159800">
    <property type="entry name" value="PrpR receptor domain-like"/>
    <property type="match status" value="1"/>
</dbReference>
<sequence>MFYNENIDTLLKFEKKKYKMCIIIQHIGGAMYKFLFIAPYEGLQNLMIDVNKGLNNHSDIFVGNLYDGLEIAKRFTDKDYDVIISRGATARLIRQYSKIPVVEIKITGYDILRTLTLVKGYLGKIGMMSYLNTIQEADTIGKLLDMQIVFYPIHTEQEVSENIQKATQEGIEVIIGDVISTQKAEKEGGINSILITSGSEAVKEAIDEATQIARYTFMEKRFNQIGQETMEKIEDGIAFIDDETKCLYLNKSAADMLQTEKDNVINHKLDEQLPSLKLNQKPGEPVSVFSDYIQLKNESVHVHLIPVSSKGKLIGAGAILKKGISYNDNSKSTFRNQAHFHFNQLVGNSKKMKSLIELTRKTSKSDRPILIKGEHGTGRNSFAQAIHNKSDRFNNVYISFNCAAFGAEQLEKELFGFEDEDRHFIQPGAVERANHGTLFLHSVASLPPVLQGKLYHALHNNKVTRMNGNHQIDLDIRILSSDTDELDQKIDNHEFRKDLYNTLAGFRLTIPPLRERMDDLENLIRLFLSSYNTKFGKQVVKVNEDVLSELKQLSWPRNIAQLKNVIDQMCTMSDGPFIEKKDVQPLLTKLKQDEKRKLIENLNFEDKTLEEIEQDIIHLVLQEEDFNQSKAAKRLGINRSTLWRKLKISREDEQQL</sequence>
<dbReference type="Gene3D" id="3.40.50.300">
    <property type="entry name" value="P-loop containing nucleotide triphosphate hydrolases"/>
    <property type="match status" value="1"/>
</dbReference>
<dbReference type="AlphaFoldDB" id="A0A323TU94"/>
<dbReference type="EMBL" id="PDOD01000002">
    <property type="protein sequence ID" value="PYZ93005.1"/>
    <property type="molecule type" value="Genomic_DNA"/>
</dbReference>
<dbReference type="GO" id="GO:0005524">
    <property type="term" value="F:ATP binding"/>
    <property type="evidence" value="ECO:0007669"/>
    <property type="project" value="UniProtKB-KW"/>
</dbReference>
<dbReference type="PRINTS" id="PR01590">
    <property type="entry name" value="HTHFIS"/>
</dbReference>
<dbReference type="CDD" id="cd00009">
    <property type="entry name" value="AAA"/>
    <property type="match status" value="1"/>
</dbReference>
<dbReference type="InterPro" id="IPR002078">
    <property type="entry name" value="Sigma_54_int"/>
</dbReference>
<dbReference type="Gene3D" id="1.10.8.60">
    <property type="match status" value="1"/>
</dbReference>
<organism evidence="6 7">
    <name type="scientific">Salipaludibacillus keqinensis</name>
    <dbReference type="NCBI Taxonomy" id="2045207"/>
    <lineage>
        <taxon>Bacteria</taxon>
        <taxon>Bacillati</taxon>
        <taxon>Bacillota</taxon>
        <taxon>Bacilli</taxon>
        <taxon>Bacillales</taxon>
        <taxon>Bacillaceae</taxon>
    </lineage>
</organism>
<dbReference type="Proteomes" id="UP000248214">
    <property type="component" value="Unassembled WGS sequence"/>
</dbReference>
<keyword evidence="7" id="KW-1185">Reference proteome</keyword>
<gene>
    <name evidence="6" type="ORF">CR194_07335</name>
</gene>
<dbReference type="InterPro" id="IPR009057">
    <property type="entry name" value="Homeodomain-like_sf"/>
</dbReference>
<dbReference type="Pfam" id="PF25601">
    <property type="entry name" value="AAA_lid_14"/>
    <property type="match status" value="1"/>
</dbReference>